<evidence type="ECO:0000313" key="4">
    <source>
        <dbReference type="Proteomes" id="UP000286045"/>
    </source>
</evidence>
<comment type="caution">
    <text evidence="3">The sequence shown here is derived from an EMBL/GenBank/DDBJ whole genome shotgun (WGS) entry which is preliminary data.</text>
</comment>
<dbReference type="EMBL" id="RYZI01000108">
    <property type="protein sequence ID" value="RWA10598.1"/>
    <property type="molecule type" value="Genomic_DNA"/>
</dbReference>
<name>A0A439D869_9PEZI</name>
<keyword evidence="2" id="KW-0812">Transmembrane</keyword>
<keyword evidence="2" id="KW-0472">Membrane</keyword>
<dbReference type="STRING" id="363999.A0A439D869"/>
<evidence type="ECO:0000256" key="1">
    <source>
        <dbReference type="SAM" id="MobiDB-lite"/>
    </source>
</evidence>
<organism evidence="3 4">
    <name type="scientific">Xylaria grammica</name>
    <dbReference type="NCBI Taxonomy" id="363999"/>
    <lineage>
        <taxon>Eukaryota</taxon>
        <taxon>Fungi</taxon>
        <taxon>Dikarya</taxon>
        <taxon>Ascomycota</taxon>
        <taxon>Pezizomycotina</taxon>
        <taxon>Sordariomycetes</taxon>
        <taxon>Xylariomycetidae</taxon>
        <taxon>Xylariales</taxon>
        <taxon>Xylariaceae</taxon>
        <taxon>Xylaria</taxon>
    </lineage>
</organism>
<evidence type="ECO:0000256" key="2">
    <source>
        <dbReference type="SAM" id="Phobius"/>
    </source>
</evidence>
<proteinExistence type="predicted"/>
<keyword evidence="2" id="KW-1133">Transmembrane helix</keyword>
<accession>A0A439D869</accession>
<sequence length="362" mass="39584">MLPLLGIPPIVLGVIGMILGFYELAKNHYPYRKPHHTTVRITVGLDSKDGLSGAGGDLPDIQIFNEVGGYIGKTSKRGKIKSGEFVDIFIKHNHHSSQQPAYALFAANGNAICISHVTTTWPDGSQYAWLGDWGRRCGGMWYYSNIYLLPSGIKPNCLWIDENTERFRTGFQLHWPEFSHNDGDEALDTAEAKAAKVDYLCTAGPPFTMHTYPNSHTNQIAFWEPEGKGVNGSRVENNHRAIGSATGMLKRPASVRSEPGEGNSGANSLTTEALVGMSLVVSDAEEHSAEELCGSPDSFGPDFFNARTGTFCRMSEKTIWPACSSVNSTDNCFHDTLHQLVVDGIAARDQPYSNIVDWTAGN</sequence>
<feature type="region of interest" description="Disordered" evidence="1">
    <location>
        <begin position="249"/>
        <end position="268"/>
    </location>
</feature>
<protein>
    <submittedName>
        <fullName evidence="3">Uncharacterized protein</fullName>
    </submittedName>
</protein>
<gene>
    <name evidence="3" type="ORF">EKO27_g4520</name>
</gene>
<feature type="transmembrane region" description="Helical" evidence="2">
    <location>
        <begin position="6"/>
        <end position="25"/>
    </location>
</feature>
<dbReference type="Proteomes" id="UP000286045">
    <property type="component" value="Unassembled WGS sequence"/>
</dbReference>
<dbReference type="AlphaFoldDB" id="A0A439D869"/>
<keyword evidence="4" id="KW-1185">Reference proteome</keyword>
<reference evidence="3 4" key="1">
    <citation type="submission" date="2018-12" db="EMBL/GenBank/DDBJ databases">
        <title>Draft genome sequence of Xylaria grammica IHI A82.</title>
        <authorList>
            <person name="Buettner E."/>
            <person name="Kellner H."/>
        </authorList>
    </citation>
    <scope>NUCLEOTIDE SEQUENCE [LARGE SCALE GENOMIC DNA]</scope>
    <source>
        <strain evidence="3 4">IHI A82</strain>
    </source>
</reference>
<evidence type="ECO:0000313" key="3">
    <source>
        <dbReference type="EMBL" id="RWA10598.1"/>
    </source>
</evidence>